<organism evidence="2 3">
    <name type="scientific">Asaia krungthepensis NRIC 0535</name>
    <dbReference type="NCBI Taxonomy" id="1307925"/>
    <lineage>
        <taxon>Bacteria</taxon>
        <taxon>Pseudomonadati</taxon>
        <taxon>Pseudomonadota</taxon>
        <taxon>Alphaproteobacteria</taxon>
        <taxon>Acetobacterales</taxon>
        <taxon>Acetobacteraceae</taxon>
        <taxon>Asaia</taxon>
    </lineage>
</organism>
<protein>
    <recommendedName>
        <fullName evidence="4">Lipoprotein</fullName>
    </recommendedName>
</protein>
<evidence type="ECO:0000256" key="1">
    <source>
        <dbReference type="SAM" id="MobiDB-lite"/>
    </source>
</evidence>
<proteinExistence type="predicted"/>
<sequence length="97" mass="10581">MKQALISKTPLLLAVLALCTLGLSGCYGREDYYGGGYYGYPGGWGRQGWNGGYAVGPHYTGRGWGGPGYRNRYDGPRQYNRGHDHGNFNRGPGGHRP</sequence>
<feature type="compositionally biased region" description="Basic and acidic residues" evidence="1">
    <location>
        <begin position="72"/>
        <end position="87"/>
    </location>
</feature>
<feature type="region of interest" description="Disordered" evidence="1">
    <location>
        <begin position="72"/>
        <end position="97"/>
    </location>
</feature>
<dbReference type="Proteomes" id="UP001062776">
    <property type="component" value="Unassembled WGS sequence"/>
</dbReference>
<reference evidence="2" key="1">
    <citation type="submission" date="2013-04" db="EMBL/GenBank/DDBJ databases">
        <title>The genome sequencing project of 58 acetic acid bacteria.</title>
        <authorList>
            <person name="Okamoto-Kainuma A."/>
            <person name="Ishikawa M."/>
            <person name="Umino S."/>
            <person name="Koizumi Y."/>
            <person name="Shiwa Y."/>
            <person name="Yoshikawa H."/>
            <person name="Matsutani M."/>
            <person name="Matsushita K."/>
        </authorList>
    </citation>
    <scope>NUCLEOTIDE SEQUENCE</scope>
    <source>
        <strain evidence="2">NRIC 0535</strain>
    </source>
</reference>
<dbReference type="EMBL" id="BAPV01000014">
    <property type="protein sequence ID" value="GBQ89652.1"/>
    <property type="molecule type" value="Genomic_DNA"/>
</dbReference>
<evidence type="ECO:0000313" key="2">
    <source>
        <dbReference type="EMBL" id="GBQ89652.1"/>
    </source>
</evidence>
<name>A0ABQ0Q3I3_9PROT</name>
<evidence type="ECO:0000313" key="3">
    <source>
        <dbReference type="Proteomes" id="UP001062776"/>
    </source>
</evidence>
<gene>
    <name evidence="2" type="ORF">AA0535_1850</name>
</gene>
<evidence type="ECO:0008006" key="4">
    <source>
        <dbReference type="Google" id="ProtNLM"/>
    </source>
</evidence>
<dbReference type="PROSITE" id="PS51257">
    <property type="entry name" value="PROKAR_LIPOPROTEIN"/>
    <property type="match status" value="1"/>
</dbReference>
<comment type="caution">
    <text evidence="2">The sequence shown here is derived from an EMBL/GenBank/DDBJ whole genome shotgun (WGS) entry which is preliminary data.</text>
</comment>
<accession>A0ABQ0Q3I3</accession>
<keyword evidence="3" id="KW-1185">Reference proteome</keyword>